<accession>A0A6J4TGR9</accession>
<feature type="non-terminal residue" evidence="1">
    <location>
        <position position="44"/>
    </location>
</feature>
<dbReference type="AlphaFoldDB" id="A0A6J4TGR9"/>
<gene>
    <name evidence="1" type="ORF">AVDCRST_MAG53-3470</name>
</gene>
<reference evidence="1" key="1">
    <citation type="submission" date="2020-02" db="EMBL/GenBank/DDBJ databases">
        <authorList>
            <person name="Meier V. D."/>
        </authorList>
    </citation>
    <scope>NUCLEOTIDE SEQUENCE</scope>
    <source>
        <strain evidence="1">AVDCRST_MAG53</strain>
    </source>
</reference>
<evidence type="ECO:0000313" key="1">
    <source>
        <dbReference type="EMBL" id="CAA9523413.1"/>
    </source>
</evidence>
<protein>
    <submittedName>
        <fullName evidence="1">Uncharacterized protein</fullName>
    </submittedName>
</protein>
<dbReference type="EMBL" id="CADCVR010000108">
    <property type="protein sequence ID" value="CAA9523413.1"/>
    <property type="molecule type" value="Genomic_DNA"/>
</dbReference>
<feature type="non-terminal residue" evidence="1">
    <location>
        <position position="1"/>
    </location>
</feature>
<name>A0A6J4TGR9_9ACTN</name>
<proteinExistence type="predicted"/>
<sequence length="44" mass="4957">DRDGLLAARRARRAAVALVLSRTRARSRHARDLRTDQRCDGLAL</sequence>
<organism evidence="1">
    <name type="scientific">uncultured Solirubrobacteraceae bacterium</name>
    <dbReference type="NCBI Taxonomy" id="1162706"/>
    <lineage>
        <taxon>Bacteria</taxon>
        <taxon>Bacillati</taxon>
        <taxon>Actinomycetota</taxon>
        <taxon>Thermoleophilia</taxon>
        <taxon>Solirubrobacterales</taxon>
        <taxon>Solirubrobacteraceae</taxon>
        <taxon>environmental samples</taxon>
    </lineage>
</organism>